<dbReference type="InterPro" id="IPR001212">
    <property type="entry name" value="Somatomedin_B_dom"/>
</dbReference>
<feature type="transmembrane region" description="Helical" evidence="3">
    <location>
        <begin position="707"/>
        <end position="727"/>
    </location>
</feature>
<feature type="transmembrane region" description="Helical" evidence="3">
    <location>
        <begin position="914"/>
        <end position="935"/>
    </location>
</feature>
<keyword evidence="1" id="KW-1015">Disulfide bond</keyword>
<dbReference type="AlphaFoldDB" id="A0AAV3Z7U6"/>
<feature type="transmembrane region" description="Helical" evidence="3">
    <location>
        <begin position="783"/>
        <end position="802"/>
    </location>
</feature>
<dbReference type="PANTHER" id="PTHR45902">
    <property type="entry name" value="LATROPHILIN RECEPTOR-LIKE PROTEIN A"/>
    <property type="match status" value="1"/>
</dbReference>
<keyword evidence="4" id="KW-0732">Signal</keyword>
<proteinExistence type="predicted"/>
<protein>
    <recommendedName>
        <fullName evidence="5">SMB domain-containing protein</fullName>
    </recommendedName>
</protein>
<gene>
    <name evidence="6" type="ORF">PoB_001695900</name>
</gene>
<feature type="region of interest" description="Disordered" evidence="2">
    <location>
        <begin position="26"/>
        <end position="143"/>
    </location>
</feature>
<evidence type="ECO:0000256" key="1">
    <source>
        <dbReference type="ARBA" id="ARBA00023157"/>
    </source>
</evidence>
<feature type="region of interest" description="Disordered" evidence="2">
    <location>
        <begin position="946"/>
        <end position="1000"/>
    </location>
</feature>
<evidence type="ECO:0000313" key="7">
    <source>
        <dbReference type="Proteomes" id="UP000735302"/>
    </source>
</evidence>
<feature type="chain" id="PRO_5043405394" description="SMB domain-containing protein" evidence="4">
    <location>
        <begin position="23"/>
        <end position="1000"/>
    </location>
</feature>
<dbReference type="Gene3D" id="4.10.410.20">
    <property type="match status" value="1"/>
</dbReference>
<feature type="transmembrane region" description="Helical" evidence="3">
    <location>
        <begin position="739"/>
        <end position="762"/>
    </location>
</feature>
<dbReference type="InterPro" id="IPR036024">
    <property type="entry name" value="Somatomedin_B-like_dom_sf"/>
</dbReference>
<feature type="compositionally biased region" description="Polar residues" evidence="2">
    <location>
        <begin position="953"/>
        <end position="965"/>
    </location>
</feature>
<dbReference type="PANTHER" id="PTHR45902:SF1">
    <property type="entry name" value="LATROPHILIN RECEPTOR-LIKE PROTEIN A"/>
    <property type="match status" value="1"/>
</dbReference>
<feature type="compositionally biased region" description="Polar residues" evidence="2">
    <location>
        <begin position="105"/>
        <end position="123"/>
    </location>
</feature>
<reference evidence="6 7" key="1">
    <citation type="journal article" date="2021" name="Elife">
        <title>Chloroplast acquisition without the gene transfer in kleptoplastic sea slugs, Plakobranchus ocellatus.</title>
        <authorList>
            <person name="Maeda T."/>
            <person name="Takahashi S."/>
            <person name="Yoshida T."/>
            <person name="Shimamura S."/>
            <person name="Takaki Y."/>
            <person name="Nagai Y."/>
            <person name="Toyoda A."/>
            <person name="Suzuki Y."/>
            <person name="Arimoto A."/>
            <person name="Ishii H."/>
            <person name="Satoh N."/>
            <person name="Nishiyama T."/>
            <person name="Hasebe M."/>
            <person name="Maruyama T."/>
            <person name="Minagawa J."/>
            <person name="Obokata J."/>
            <person name="Shigenobu S."/>
        </authorList>
    </citation>
    <scope>NUCLEOTIDE SEQUENCE [LARGE SCALE GENOMIC DNA]</scope>
</reference>
<feature type="transmembrane region" description="Helical" evidence="3">
    <location>
        <begin position="678"/>
        <end position="700"/>
    </location>
</feature>
<evidence type="ECO:0000256" key="3">
    <source>
        <dbReference type="SAM" id="Phobius"/>
    </source>
</evidence>
<evidence type="ECO:0000256" key="2">
    <source>
        <dbReference type="SAM" id="MobiDB-lite"/>
    </source>
</evidence>
<feature type="transmembrane region" description="Helical" evidence="3">
    <location>
        <begin position="889"/>
        <end position="908"/>
    </location>
</feature>
<evidence type="ECO:0000259" key="5">
    <source>
        <dbReference type="PROSITE" id="PS50958"/>
    </source>
</evidence>
<keyword evidence="3" id="KW-1133">Transmembrane helix</keyword>
<keyword evidence="7" id="KW-1185">Reference proteome</keyword>
<comment type="caution">
    <text evidence="6">The sequence shown here is derived from an EMBL/GenBank/DDBJ whole genome shotgun (WGS) entry which is preliminary data.</text>
</comment>
<evidence type="ECO:0000313" key="6">
    <source>
        <dbReference type="EMBL" id="GFN90453.1"/>
    </source>
</evidence>
<evidence type="ECO:0000256" key="4">
    <source>
        <dbReference type="SAM" id="SignalP"/>
    </source>
</evidence>
<feature type="transmembrane region" description="Helical" evidence="3">
    <location>
        <begin position="830"/>
        <end position="850"/>
    </location>
</feature>
<keyword evidence="3" id="KW-0472">Membrane</keyword>
<dbReference type="SUPFAM" id="SSF90188">
    <property type="entry name" value="Somatomedin B domain"/>
    <property type="match status" value="1"/>
</dbReference>
<feature type="compositionally biased region" description="Low complexity" evidence="2">
    <location>
        <begin position="38"/>
        <end position="62"/>
    </location>
</feature>
<organism evidence="6 7">
    <name type="scientific">Plakobranchus ocellatus</name>
    <dbReference type="NCBI Taxonomy" id="259542"/>
    <lineage>
        <taxon>Eukaryota</taxon>
        <taxon>Metazoa</taxon>
        <taxon>Spiralia</taxon>
        <taxon>Lophotrochozoa</taxon>
        <taxon>Mollusca</taxon>
        <taxon>Gastropoda</taxon>
        <taxon>Heterobranchia</taxon>
        <taxon>Euthyneura</taxon>
        <taxon>Panpulmonata</taxon>
        <taxon>Sacoglossa</taxon>
        <taxon>Placobranchoidea</taxon>
        <taxon>Plakobranchidae</taxon>
        <taxon>Plakobranchus</taxon>
    </lineage>
</organism>
<accession>A0AAV3Z7U6</accession>
<dbReference type="PROSITE" id="PS50958">
    <property type="entry name" value="SMB_2"/>
    <property type="match status" value="1"/>
</dbReference>
<dbReference type="EMBL" id="BLXT01002034">
    <property type="protein sequence ID" value="GFN90453.1"/>
    <property type="molecule type" value="Genomic_DNA"/>
</dbReference>
<feature type="domain" description="SMB" evidence="5">
    <location>
        <begin position="195"/>
        <end position="243"/>
    </location>
</feature>
<keyword evidence="3" id="KW-0812">Transmembrane</keyword>
<sequence length="1000" mass="110010">MFFISLLVAVRTTGLQIPPVQSNVVPAVDPQSPPSPSPALQAEISELSQSPPLSPPQSSEQPPKAPPPIAVMNISNSVPDHTAEPHHETELPSTQPPNAQVLEIGNSTSSSGDLSEQPPSSQEVHARSPDGQPEPEVTTQPERIFITEQLFVPEETAKTDPPLMISQFLGAPEVRCGPEMSCVNRCHTGATSKAHQQSEGGRLLEEMIMAIGVRHTCKCDTYCTVMGDCCPDYFSVCASAHSTGQILSLILRNSQAASADDVNENDYELWIASQYLKFGSCREATFIHNDILEVSDMWMITTCPESFTDYYGGAIAEQLVYCPVERKESAEDYSYQNVLDAADNHFCIQRQGAKLPYHVAFRTCKSGDSNIDGHAYVSGCSPDGPGEDSVFPTHRPDFSLGCANTFQPIGIQSRNTTYSSVHCALCNGLTVHDLPPYLPCVEIRSSPGRLQPEYTAFAKVWYDQGTIAYTIDGLKHSYGTKCSTHVAFDPRTVLVGHCPVLLCPPDIQFFEDLLQWEMSCAIENMKYKGEYWNDFPPRSNGDLLLIISKHIENIILTIAQELWFYTETFANIFHLQCPYECYPPHQFFHSLSMDTDGNFQARYRHRGSLHYFFAFMKAVDTRMFQFHGGRTSVRNYAEKSESTQEPSEIINRMNKLVSNESSHMDSIDQVILKETKSFKTVCFTISAVSSALSGVFNVALCCQQLTITLLFTVSKLSLSASMIFYTINVHITDGDEKVMAIFMHFSWLLTAVSVTAAAKHFNIPTNQGSSSARGSPKNNATKWVMGVVIICVVLVGLCVIVDENYDSNESVGYSSHSGHLFWMSHETGCYIFSVGIIGACYLAVTTKLAVGAVRYLRTRGQSEGSSNIFTDAKRYGNKRQGATEPGTTCTLYIVHLMALYLLAVIDFADKNYGLWPLLFALVACSNGVFMLVALGGQLAELCSHRNDHHGRSSPEQNAVSESSDSCPGYENTVEETSGASKSHGLAEGAGKPSPRIYSPE</sequence>
<name>A0AAV3Z7U6_9GAST</name>
<feature type="signal peptide" evidence="4">
    <location>
        <begin position="1"/>
        <end position="22"/>
    </location>
</feature>
<feature type="compositionally biased region" description="Basic and acidic residues" evidence="2">
    <location>
        <begin position="81"/>
        <end position="90"/>
    </location>
</feature>
<dbReference type="Proteomes" id="UP000735302">
    <property type="component" value="Unassembled WGS sequence"/>
</dbReference>
<dbReference type="Pfam" id="PF01033">
    <property type="entry name" value="Somatomedin_B"/>
    <property type="match status" value="1"/>
</dbReference>
<dbReference type="PROSITE" id="PS00524">
    <property type="entry name" value="SMB_1"/>
    <property type="match status" value="1"/>
</dbReference>
<dbReference type="InterPro" id="IPR053231">
    <property type="entry name" value="GPCR_LN-TM7"/>
</dbReference>